<proteinExistence type="inferred from homology"/>
<dbReference type="InterPro" id="IPR036291">
    <property type="entry name" value="NAD(P)-bd_dom_sf"/>
</dbReference>
<dbReference type="PANTHER" id="PTHR43245:SF51">
    <property type="entry name" value="SHORT CHAIN DEHYDROGENASE_REDUCTASE FAMILY 42E, MEMBER 2"/>
    <property type="match status" value="1"/>
</dbReference>
<dbReference type="SUPFAM" id="SSF51735">
    <property type="entry name" value="NAD(P)-binding Rossmann-fold domains"/>
    <property type="match status" value="1"/>
</dbReference>
<dbReference type="AlphaFoldDB" id="A0AA40BVB4"/>
<reference evidence="4" key="1">
    <citation type="submission" date="2023-06" db="EMBL/GenBank/DDBJ databases">
        <title>Genome-scale phylogeny and comparative genomics of the fungal order Sordariales.</title>
        <authorList>
            <consortium name="Lawrence Berkeley National Laboratory"/>
            <person name="Hensen N."/>
            <person name="Bonometti L."/>
            <person name="Westerberg I."/>
            <person name="Brannstrom I.O."/>
            <person name="Guillou S."/>
            <person name="Cros-Aarteil S."/>
            <person name="Calhoun S."/>
            <person name="Haridas S."/>
            <person name="Kuo A."/>
            <person name="Mondo S."/>
            <person name="Pangilinan J."/>
            <person name="Riley R."/>
            <person name="LaButti K."/>
            <person name="Andreopoulos B."/>
            <person name="Lipzen A."/>
            <person name="Chen C."/>
            <person name="Yanf M."/>
            <person name="Daum C."/>
            <person name="Ng V."/>
            <person name="Clum A."/>
            <person name="Steindorff A."/>
            <person name="Ohm R."/>
            <person name="Martin F."/>
            <person name="Silar P."/>
            <person name="Natvig D."/>
            <person name="Lalanne C."/>
            <person name="Gautier V."/>
            <person name="Ament-velasquez S.L."/>
            <person name="Kruys A."/>
            <person name="Hutchinson M.I."/>
            <person name="Powell A.J."/>
            <person name="Barry K."/>
            <person name="Miller A.N."/>
            <person name="Grigoriev I.V."/>
            <person name="Debuchy R."/>
            <person name="Gladieux P."/>
            <person name="Thoren M.H."/>
            <person name="Johannesson H."/>
        </authorList>
    </citation>
    <scope>NUCLEOTIDE SEQUENCE</scope>
    <source>
        <strain evidence="4">SMH3391-2</strain>
    </source>
</reference>
<dbReference type="EMBL" id="JAULSR010000007">
    <property type="protein sequence ID" value="KAK0615066.1"/>
    <property type="molecule type" value="Genomic_DNA"/>
</dbReference>
<gene>
    <name evidence="4" type="ORF">B0T17DRAFT_602170</name>
</gene>
<feature type="domain" description="3-beta hydroxysteroid dehydrogenase/isomerase" evidence="3">
    <location>
        <begin position="152"/>
        <end position="350"/>
    </location>
</feature>
<keyword evidence="5" id="KW-1185">Reference proteome</keyword>
<dbReference type="PANTHER" id="PTHR43245">
    <property type="entry name" value="BIFUNCTIONAL POLYMYXIN RESISTANCE PROTEIN ARNA"/>
    <property type="match status" value="1"/>
</dbReference>
<dbReference type="Gene3D" id="3.40.50.720">
    <property type="entry name" value="NAD(P)-binding Rossmann-like Domain"/>
    <property type="match status" value="1"/>
</dbReference>
<keyword evidence="2" id="KW-0560">Oxidoreductase</keyword>
<accession>A0AA40BVB4</accession>
<sequence length="384" mass="41385">MAILPSDTNTELLLVSFLKQQIASTDSTPSFGPKTPGLREGSTAWITAVAHLAMTFTPRNGLTSSKAISCRLPRPTAFPAVSLTRPVAIQISPPSCQGCHINSSLSPVVVTGGCGFTGFHLVTGILELEPDCTIHVIDINTNRNRVAGAHPKTVFHLACPDSTVKQPAVFKRVNVVGARNLVAAARKTVHVFVNTTISSVVHDNKSDLRDADETLPVLKYPTQKRVYTLTKAEADAHIKAANREGGDNASMLTVELRPGTIFGPRDTICMGKIIANARAGKANIQMGPGNNYYDFVYVSNLVDANILAAKALLNAYGKPTPPNDMRVDGEAFNVTNDEHVEFWEFQRAIAALIKRVLGYKPKVGIDEGLAVAGKWFMEEANKAK</sequence>
<evidence type="ECO:0000256" key="1">
    <source>
        <dbReference type="ARBA" id="ARBA00009219"/>
    </source>
</evidence>
<evidence type="ECO:0000313" key="4">
    <source>
        <dbReference type="EMBL" id="KAK0615066.1"/>
    </source>
</evidence>
<protein>
    <recommendedName>
        <fullName evidence="3">3-beta hydroxysteroid dehydrogenase/isomerase domain-containing protein</fullName>
    </recommendedName>
</protein>
<evidence type="ECO:0000313" key="5">
    <source>
        <dbReference type="Proteomes" id="UP001174934"/>
    </source>
</evidence>
<evidence type="ECO:0000259" key="3">
    <source>
        <dbReference type="Pfam" id="PF01073"/>
    </source>
</evidence>
<organism evidence="4 5">
    <name type="scientific">Bombardia bombarda</name>
    <dbReference type="NCBI Taxonomy" id="252184"/>
    <lineage>
        <taxon>Eukaryota</taxon>
        <taxon>Fungi</taxon>
        <taxon>Dikarya</taxon>
        <taxon>Ascomycota</taxon>
        <taxon>Pezizomycotina</taxon>
        <taxon>Sordariomycetes</taxon>
        <taxon>Sordariomycetidae</taxon>
        <taxon>Sordariales</taxon>
        <taxon>Lasiosphaeriaceae</taxon>
        <taxon>Bombardia</taxon>
    </lineage>
</organism>
<name>A0AA40BVB4_9PEZI</name>
<comment type="caution">
    <text evidence="4">The sequence shown here is derived from an EMBL/GenBank/DDBJ whole genome shotgun (WGS) entry which is preliminary data.</text>
</comment>
<dbReference type="InterPro" id="IPR002225">
    <property type="entry name" value="3Beta_OHSteriod_DH/Estase"/>
</dbReference>
<dbReference type="InterPro" id="IPR050177">
    <property type="entry name" value="Lipid_A_modif_metabolic_enz"/>
</dbReference>
<dbReference type="GO" id="GO:0016616">
    <property type="term" value="F:oxidoreductase activity, acting on the CH-OH group of donors, NAD or NADP as acceptor"/>
    <property type="evidence" value="ECO:0007669"/>
    <property type="project" value="InterPro"/>
</dbReference>
<dbReference type="GO" id="GO:0006694">
    <property type="term" value="P:steroid biosynthetic process"/>
    <property type="evidence" value="ECO:0007669"/>
    <property type="project" value="InterPro"/>
</dbReference>
<dbReference type="Pfam" id="PF01073">
    <property type="entry name" value="3Beta_HSD"/>
    <property type="match status" value="1"/>
</dbReference>
<evidence type="ECO:0000256" key="2">
    <source>
        <dbReference type="ARBA" id="ARBA00023002"/>
    </source>
</evidence>
<dbReference type="Proteomes" id="UP001174934">
    <property type="component" value="Unassembled WGS sequence"/>
</dbReference>
<comment type="similarity">
    <text evidence="1">Belongs to the 3-beta-HSD family.</text>
</comment>